<sequence length="93" mass="9668">MRTPARLLTVALSFAVLFVAGSAAAMADAPTGGAWPDGEKKSTLDLLLVFGGGTLVLFVVVSLFGLLTARNNYVPPSPSTELSTTGDHTPKHR</sequence>
<proteinExistence type="predicted"/>
<accession>A0A5Q2MIA4</accession>
<dbReference type="KEGG" id="aef:GEV26_05060"/>
<keyword evidence="2" id="KW-1185">Reference proteome</keyword>
<dbReference type="AlphaFoldDB" id="A0A5Q2MIA4"/>
<reference evidence="1 2" key="1">
    <citation type="submission" date="2019-11" db="EMBL/GenBank/DDBJ databases">
        <authorList>
            <person name="Li J."/>
        </authorList>
    </citation>
    <scope>NUCLEOTIDE SEQUENCE [LARGE SCALE GENOMIC DNA]</scope>
    <source>
        <strain evidence="1 2">MF47</strain>
    </source>
</reference>
<protein>
    <submittedName>
        <fullName evidence="1">Uncharacterized protein</fullName>
    </submittedName>
</protein>
<dbReference type="EMBL" id="CP045737">
    <property type="protein sequence ID" value="QGG40782.1"/>
    <property type="molecule type" value="Genomic_DNA"/>
</dbReference>
<dbReference type="Proteomes" id="UP000392064">
    <property type="component" value="Chromosome"/>
</dbReference>
<evidence type="ECO:0000313" key="2">
    <source>
        <dbReference type="Proteomes" id="UP000392064"/>
    </source>
</evidence>
<name>A0A5Q2MIA4_9ACTN</name>
<dbReference type="RefSeq" id="WP_153652053.1">
    <property type="nucleotide sequence ID" value="NZ_CP045737.1"/>
</dbReference>
<organism evidence="1 2">
    <name type="scientific">Aeromicrobium yanjiei</name>
    <dbReference type="NCBI Taxonomy" id="2662028"/>
    <lineage>
        <taxon>Bacteria</taxon>
        <taxon>Bacillati</taxon>
        <taxon>Actinomycetota</taxon>
        <taxon>Actinomycetes</taxon>
        <taxon>Propionibacteriales</taxon>
        <taxon>Nocardioidaceae</taxon>
        <taxon>Aeromicrobium</taxon>
    </lineage>
</organism>
<gene>
    <name evidence="1" type="ORF">GEV26_05060</name>
</gene>
<evidence type="ECO:0000313" key="1">
    <source>
        <dbReference type="EMBL" id="QGG40782.1"/>
    </source>
</evidence>